<dbReference type="InterPro" id="IPR002293">
    <property type="entry name" value="AA/rel_permease1"/>
</dbReference>
<evidence type="ECO:0000256" key="1">
    <source>
        <dbReference type="ARBA" id="ARBA00004141"/>
    </source>
</evidence>
<organism evidence="8 9">
    <name type="scientific">Cerrena zonata</name>
    <dbReference type="NCBI Taxonomy" id="2478898"/>
    <lineage>
        <taxon>Eukaryota</taxon>
        <taxon>Fungi</taxon>
        <taxon>Dikarya</taxon>
        <taxon>Basidiomycota</taxon>
        <taxon>Agaricomycotina</taxon>
        <taxon>Agaricomycetes</taxon>
        <taxon>Polyporales</taxon>
        <taxon>Cerrenaceae</taxon>
        <taxon>Cerrena</taxon>
    </lineage>
</organism>
<evidence type="ECO:0000256" key="5">
    <source>
        <dbReference type="ARBA" id="ARBA00023136"/>
    </source>
</evidence>
<proteinExistence type="predicted"/>
<feature type="transmembrane region" description="Helical" evidence="7">
    <location>
        <begin position="390"/>
        <end position="409"/>
    </location>
</feature>
<protein>
    <recommendedName>
        <fullName evidence="10">APC amino acid permease</fullName>
    </recommendedName>
</protein>
<evidence type="ECO:0000256" key="6">
    <source>
        <dbReference type="SAM" id="MobiDB-lite"/>
    </source>
</evidence>
<dbReference type="PANTHER" id="PTHR45649:SF6">
    <property type="entry name" value="GABA-SPECIFIC PERMEASE"/>
    <property type="match status" value="1"/>
</dbReference>
<keyword evidence="5 7" id="KW-0472">Membrane</keyword>
<evidence type="ECO:0000256" key="7">
    <source>
        <dbReference type="SAM" id="Phobius"/>
    </source>
</evidence>
<feature type="region of interest" description="Disordered" evidence="6">
    <location>
        <begin position="499"/>
        <end position="521"/>
    </location>
</feature>
<evidence type="ECO:0000313" key="9">
    <source>
        <dbReference type="Proteomes" id="UP001385951"/>
    </source>
</evidence>
<evidence type="ECO:0000256" key="3">
    <source>
        <dbReference type="ARBA" id="ARBA00022692"/>
    </source>
</evidence>
<feature type="transmembrane region" description="Helical" evidence="7">
    <location>
        <begin position="223"/>
        <end position="244"/>
    </location>
</feature>
<reference evidence="8 9" key="1">
    <citation type="submission" date="2022-09" db="EMBL/GenBank/DDBJ databases">
        <authorList>
            <person name="Palmer J.M."/>
        </authorList>
    </citation>
    <scope>NUCLEOTIDE SEQUENCE [LARGE SCALE GENOMIC DNA]</scope>
    <source>
        <strain evidence="8 9">DSM 7382</strain>
    </source>
</reference>
<name>A0AAW0G7H2_9APHY</name>
<dbReference type="GO" id="GO:0022857">
    <property type="term" value="F:transmembrane transporter activity"/>
    <property type="evidence" value="ECO:0007669"/>
    <property type="project" value="InterPro"/>
</dbReference>
<feature type="transmembrane region" description="Helical" evidence="7">
    <location>
        <begin position="313"/>
        <end position="334"/>
    </location>
</feature>
<accession>A0AAW0G7H2</accession>
<dbReference type="EMBL" id="JASBNA010000022">
    <property type="protein sequence ID" value="KAK7684940.1"/>
    <property type="molecule type" value="Genomic_DNA"/>
</dbReference>
<dbReference type="PANTHER" id="PTHR45649">
    <property type="entry name" value="AMINO-ACID PERMEASE BAT1"/>
    <property type="match status" value="1"/>
</dbReference>
<keyword evidence="2" id="KW-0813">Transport</keyword>
<gene>
    <name evidence="8" type="ORF">QCA50_011775</name>
</gene>
<feature type="transmembrane region" description="Helical" evidence="7">
    <location>
        <begin position="28"/>
        <end position="50"/>
    </location>
</feature>
<dbReference type="GO" id="GO:0016020">
    <property type="term" value="C:membrane"/>
    <property type="evidence" value="ECO:0007669"/>
    <property type="project" value="UniProtKB-SubCell"/>
</dbReference>
<dbReference type="PROSITE" id="PS00218">
    <property type="entry name" value="AMINO_ACID_PERMEASE_1"/>
    <property type="match status" value="1"/>
</dbReference>
<evidence type="ECO:0000256" key="4">
    <source>
        <dbReference type="ARBA" id="ARBA00022989"/>
    </source>
</evidence>
<evidence type="ECO:0008006" key="10">
    <source>
        <dbReference type="Google" id="ProtNLM"/>
    </source>
</evidence>
<comment type="caution">
    <text evidence="8">The sequence shown here is derived from an EMBL/GenBank/DDBJ whole genome shotgun (WGS) entry which is preliminary data.</text>
</comment>
<evidence type="ECO:0000313" key="8">
    <source>
        <dbReference type="EMBL" id="KAK7684940.1"/>
    </source>
</evidence>
<feature type="transmembrane region" description="Helical" evidence="7">
    <location>
        <begin position="152"/>
        <end position="174"/>
    </location>
</feature>
<keyword evidence="4 7" id="KW-1133">Transmembrane helix</keyword>
<feature type="transmembrane region" description="Helical" evidence="7">
    <location>
        <begin position="430"/>
        <end position="449"/>
    </location>
</feature>
<feature type="transmembrane region" description="Helical" evidence="7">
    <location>
        <begin position="57"/>
        <end position="77"/>
    </location>
</feature>
<feature type="transmembrane region" description="Helical" evidence="7">
    <location>
        <begin position="181"/>
        <end position="203"/>
    </location>
</feature>
<evidence type="ECO:0000256" key="2">
    <source>
        <dbReference type="ARBA" id="ARBA00022448"/>
    </source>
</evidence>
<dbReference type="Pfam" id="PF13520">
    <property type="entry name" value="AA_permease_2"/>
    <property type="match status" value="1"/>
</dbReference>
<feature type="transmembrane region" description="Helical" evidence="7">
    <location>
        <begin position="256"/>
        <end position="281"/>
    </location>
</feature>
<dbReference type="Gene3D" id="1.20.1740.10">
    <property type="entry name" value="Amino acid/polyamine transporter I"/>
    <property type="match status" value="1"/>
</dbReference>
<sequence length="521" mass="55289">MATDSDAILLAQLGYKQELKRAFKPHEVFGIGFSIIGLVPSIASVLVYALPNGGPTALVWGWLICSIFLIFVAMSLAELGSAAPTSGGLYYWSHRYAPPRWKNLLSWICGYSNTIGNIAGIASIDWGCAVQLMAAVSIGSDMTFIPTTGQIFGVYAALIVSHVCIASLATSVVARLQGVYIVLNVLLCFAIIIALPAATPGQFKNSAKYAFSGFSNLYGWPNGWAFILSFLAPLWTIGGFDAPVHISEEAANAPVAVPWGIISAASIAGILGFAINIVLAFCMGNDVENILANPIGQPMATILFNSLGRNGTLVIWSIIVFVQFLMGTSIVTACSRQIFAFSRDGALPGSGFLYRINKHTGTPVNSVIFAAFGALCLGLLAFAGPTAISAIFSLAVTGQYTAYIIPISSRFFGGQEWSPGPFNLGIWGRPVAYITLLWMIFTITVVAFPTTSSPTGADMNYTAPVFGAVIILSALYYYLPVYGGYYWFKGPKANVDTVGSGGDDSSSGVSAVEEFEKEGKN</sequence>
<dbReference type="PIRSF" id="PIRSF006060">
    <property type="entry name" value="AA_transporter"/>
    <property type="match status" value="1"/>
</dbReference>
<comment type="subcellular location">
    <subcellularLocation>
        <location evidence="1">Membrane</location>
        <topology evidence="1">Multi-pass membrane protein</topology>
    </subcellularLocation>
</comment>
<dbReference type="InterPro" id="IPR004840">
    <property type="entry name" value="Amino_acid_permease_CS"/>
</dbReference>
<dbReference type="GO" id="GO:0006865">
    <property type="term" value="P:amino acid transport"/>
    <property type="evidence" value="ECO:0007669"/>
    <property type="project" value="InterPro"/>
</dbReference>
<feature type="transmembrane region" description="Helical" evidence="7">
    <location>
        <begin position="461"/>
        <end position="479"/>
    </location>
</feature>
<dbReference type="Proteomes" id="UP001385951">
    <property type="component" value="Unassembled WGS sequence"/>
</dbReference>
<feature type="compositionally biased region" description="Low complexity" evidence="6">
    <location>
        <begin position="499"/>
        <end position="510"/>
    </location>
</feature>
<keyword evidence="3 7" id="KW-0812">Transmembrane</keyword>
<feature type="transmembrane region" description="Helical" evidence="7">
    <location>
        <begin position="364"/>
        <end position="384"/>
    </location>
</feature>
<keyword evidence="9" id="KW-1185">Reference proteome</keyword>
<dbReference type="AlphaFoldDB" id="A0AAW0G7H2"/>